<dbReference type="PANTHER" id="PTHR23076:SF97">
    <property type="entry name" value="ATP-DEPENDENT ZINC METALLOPROTEASE YME1L1"/>
    <property type="match status" value="1"/>
</dbReference>
<keyword evidence="4" id="KW-0645">Protease</keyword>
<dbReference type="EnsemblProtists" id="EKX50035">
    <property type="protein sequence ID" value="EKX50035"/>
    <property type="gene ID" value="GUITHDRAFT_47181"/>
</dbReference>
<dbReference type="OMA" id="ARANDNM"/>
<dbReference type="SUPFAM" id="SSF52540">
    <property type="entry name" value="P-loop containing nucleoside triphosphate hydrolases"/>
    <property type="match status" value="1"/>
</dbReference>
<comment type="subcellular location">
    <subcellularLocation>
        <location evidence="2">Plastid</location>
        <location evidence="2">Chloroplast</location>
    </subcellularLocation>
</comment>
<dbReference type="HOGENOM" id="CLU_000688_21_3_1"/>
<evidence type="ECO:0000259" key="11">
    <source>
        <dbReference type="SMART" id="SM00382"/>
    </source>
</evidence>
<reference evidence="14" key="2">
    <citation type="submission" date="2012-11" db="EMBL/GenBank/DDBJ databases">
        <authorList>
            <person name="Kuo A."/>
            <person name="Curtis B.A."/>
            <person name="Tanifuji G."/>
            <person name="Burki F."/>
            <person name="Gruber A."/>
            <person name="Irimia M."/>
            <person name="Maruyama S."/>
            <person name="Arias M.C."/>
            <person name="Ball S.G."/>
            <person name="Gile G.H."/>
            <person name="Hirakawa Y."/>
            <person name="Hopkins J.F."/>
            <person name="Rensing S.A."/>
            <person name="Schmutz J."/>
            <person name="Symeonidi A."/>
            <person name="Elias M."/>
            <person name="Eveleigh R.J."/>
            <person name="Herman E.K."/>
            <person name="Klute M.J."/>
            <person name="Nakayama T."/>
            <person name="Obornik M."/>
            <person name="Reyes-Prieto A."/>
            <person name="Armbrust E.V."/>
            <person name="Aves S.J."/>
            <person name="Beiko R.G."/>
            <person name="Coutinho P."/>
            <person name="Dacks J.B."/>
            <person name="Durnford D.G."/>
            <person name="Fast N.M."/>
            <person name="Green B.R."/>
            <person name="Grisdale C."/>
            <person name="Hempe F."/>
            <person name="Henrissat B."/>
            <person name="Hoppner M.P."/>
            <person name="Ishida K.-I."/>
            <person name="Kim E."/>
            <person name="Koreny L."/>
            <person name="Kroth P.G."/>
            <person name="Liu Y."/>
            <person name="Malik S.-B."/>
            <person name="Maier U.G."/>
            <person name="McRose D."/>
            <person name="Mock T."/>
            <person name="Neilson J.A."/>
            <person name="Onodera N.T."/>
            <person name="Poole A.M."/>
            <person name="Pritham E.J."/>
            <person name="Richards T.A."/>
            <person name="Rocap G."/>
            <person name="Roy S.W."/>
            <person name="Sarai C."/>
            <person name="Schaack S."/>
            <person name="Shirato S."/>
            <person name="Slamovits C.H."/>
            <person name="Spencer D.F."/>
            <person name="Suzuki S."/>
            <person name="Worden A.Z."/>
            <person name="Zauner S."/>
            <person name="Barry K."/>
            <person name="Bell C."/>
            <person name="Bharti A.K."/>
            <person name="Crow J.A."/>
            <person name="Grimwood J."/>
            <person name="Kramer R."/>
            <person name="Lindquist E."/>
            <person name="Lucas S."/>
            <person name="Salamov A."/>
            <person name="McFadden G.I."/>
            <person name="Lane C.E."/>
            <person name="Keeling P.J."/>
            <person name="Gray M.W."/>
            <person name="Grigoriev I.V."/>
            <person name="Archibald J.M."/>
        </authorList>
    </citation>
    <scope>NUCLEOTIDE SEQUENCE</scope>
    <source>
        <strain evidence="14">CCMP2712</strain>
    </source>
</reference>
<dbReference type="GO" id="GO:0004176">
    <property type="term" value="F:ATP-dependent peptidase activity"/>
    <property type="evidence" value="ECO:0007669"/>
    <property type="project" value="TreeGrafter"/>
</dbReference>
<reference evidence="13" key="3">
    <citation type="submission" date="2015-06" db="UniProtKB">
        <authorList>
            <consortium name="EnsemblProtists"/>
        </authorList>
    </citation>
    <scope>IDENTIFICATION</scope>
</reference>
<comment type="cofactor">
    <cofactor evidence="1">
        <name>Zn(2+)</name>
        <dbReference type="ChEBI" id="CHEBI:29105"/>
    </cofactor>
</comment>
<dbReference type="GO" id="GO:0046872">
    <property type="term" value="F:metal ion binding"/>
    <property type="evidence" value="ECO:0007669"/>
    <property type="project" value="UniProtKB-KW"/>
</dbReference>
<dbReference type="Proteomes" id="UP000011087">
    <property type="component" value="Unassembled WGS sequence"/>
</dbReference>
<evidence type="ECO:0000256" key="4">
    <source>
        <dbReference type="ARBA" id="ARBA00022670"/>
    </source>
</evidence>
<evidence type="ECO:0000256" key="5">
    <source>
        <dbReference type="ARBA" id="ARBA00022723"/>
    </source>
</evidence>
<feature type="non-terminal residue" evidence="12">
    <location>
        <position position="1"/>
    </location>
</feature>
<dbReference type="GO" id="GO:0009507">
    <property type="term" value="C:chloroplast"/>
    <property type="evidence" value="ECO:0007669"/>
    <property type="project" value="UniProtKB-SubCell"/>
</dbReference>
<feature type="domain" description="AAA+ ATPase" evidence="11">
    <location>
        <begin position="35"/>
        <end position="175"/>
    </location>
</feature>
<reference evidence="12 14" key="1">
    <citation type="journal article" date="2012" name="Nature">
        <title>Algal genomes reveal evolutionary mosaicism and the fate of nucleomorphs.</title>
        <authorList>
            <consortium name="DOE Joint Genome Institute"/>
            <person name="Curtis B.A."/>
            <person name="Tanifuji G."/>
            <person name="Burki F."/>
            <person name="Gruber A."/>
            <person name="Irimia M."/>
            <person name="Maruyama S."/>
            <person name="Arias M.C."/>
            <person name="Ball S.G."/>
            <person name="Gile G.H."/>
            <person name="Hirakawa Y."/>
            <person name="Hopkins J.F."/>
            <person name="Kuo A."/>
            <person name="Rensing S.A."/>
            <person name="Schmutz J."/>
            <person name="Symeonidi A."/>
            <person name="Elias M."/>
            <person name="Eveleigh R.J."/>
            <person name="Herman E.K."/>
            <person name="Klute M.J."/>
            <person name="Nakayama T."/>
            <person name="Obornik M."/>
            <person name="Reyes-Prieto A."/>
            <person name="Armbrust E.V."/>
            <person name="Aves S.J."/>
            <person name="Beiko R.G."/>
            <person name="Coutinho P."/>
            <person name="Dacks J.B."/>
            <person name="Durnford D.G."/>
            <person name="Fast N.M."/>
            <person name="Green B.R."/>
            <person name="Grisdale C.J."/>
            <person name="Hempel F."/>
            <person name="Henrissat B."/>
            <person name="Hoppner M.P."/>
            <person name="Ishida K."/>
            <person name="Kim E."/>
            <person name="Koreny L."/>
            <person name="Kroth P.G."/>
            <person name="Liu Y."/>
            <person name="Malik S.B."/>
            <person name="Maier U.G."/>
            <person name="McRose D."/>
            <person name="Mock T."/>
            <person name="Neilson J.A."/>
            <person name="Onodera N.T."/>
            <person name="Poole A.M."/>
            <person name="Pritham E.J."/>
            <person name="Richards T.A."/>
            <person name="Rocap G."/>
            <person name="Roy S.W."/>
            <person name="Sarai C."/>
            <person name="Schaack S."/>
            <person name="Shirato S."/>
            <person name="Slamovits C.H."/>
            <person name="Spencer D.F."/>
            <person name="Suzuki S."/>
            <person name="Worden A.Z."/>
            <person name="Zauner S."/>
            <person name="Barry K."/>
            <person name="Bell C."/>
            <person name="Bharti A.K."/>
            <person name="Crow J.A."/>
            <person name="Grimwood J."/>
            <person name="Kramer R."/>
            <person name="Lindquist E."/>
            <person name="Lucas S."/>
            <person name="Salamov A."/>
            <person name="McFadden G.I."/>
            <person name="Lane C.E."/>
            <person name="Keeling P.J."/>
            <person name="Gray M.W."/>
            <person name="Grigoriev I.V."/>
            <person name="Archibald J.M."/>
        </authorList>
    </citation>
    <scope>NUCLEOTIDE SEQUENCE</scope>
    <source>
        <strain evidence="12 14">CCMP2712</strain>
    </source>
</reference>
<evidence type="ECO:0000313" key="14">
    <source>
        <dbReference type="Proteomes" id="UP000011087"/>
    </source>
</evidence>
<sequence>SFDDIAGIDASKAEVMEVVDIMKNPQKYLKVGARIPAGILLCGPPGTGKTLLARAIAAEAKVPFIFCSGSDFVEMFVGRGAARVRELFERAKRVAPSIIFIDELDALGKSRGRGYSSHDEAEQTLNQLLACMDGIDSKGGSGVVCVAATNRFDVLDEALCRPGRFDRVIKVGIPDARGRRGV</sequence>
<dbReference type="GO" id="GO:0006508">
    <property type="term" value="P:proteolysis"/>
    <property type="evidence" value="ECO:0007669"/>
    <property type="project" value="UniProtKB-KW"/>
</dbReference>
<evidence type="ECO:0000256" key="6">
    <source>
        <dbReference type="ARBA" id="ARBA00022741"/>
    </source>
</evidence>
<dbReference type="AlphaFoldDB" id="L1JPA5"/>
<keyword evidence="7" id="KW-0378">Hydrolase</keyword>
<keyword evidence="8" id="KW-0862">Zinc</keyword>
<keyword evidence="14" id="KW-1185">Reference proteome</keyword>
<dbReference type="Gene3D" id="3.40.50.300">
    <property type="entry name" value="P-loop containing nucleotide triphosphate hydrolases"/>
    <property type="match status" value="1"/>
</dbReference>
<keyword evidence="9" id="KW-0067">ATP-binding</keyword>
<keyword evidence="10" id="KW-0482">Metalloprotease</keyword>
<dbReference type="InterPro" id="IPR027417">
    <property type="entry name" value="P-loop_NTPase"/>
</dbReference>
<dbReference type="InterPro" id="IPR003593">
    <property type="entry name" value="AAA+_ATPase"/>
</dbReference>
<gene>
    <name evidence="12" type="ORF">GUITHDRAFT_47181</name>
</gene>
<dbReference type="OrthoDB" id="10261193at2759"/>
<dbReference type="RefSeq" id="XP_005837015.1">
    <property type="nucleotide sequence ID" value="XM_005836958.1"/>
</dbReference>
<evidence type="ECO:0000256" key="1">
    <source>
        <dbReference type="ARBA" id="ARBA00001947"/>
    </source>
</evidence>
<dbReference type="EMBL" id="JH992980">
    <property type="protein sequence ID" value="EKX50035.1"/>
    <property type="molecule type" value="Genomic_DNA"/>
</dbReference>
<dbReference type="PANTHER" id="PTHR23076">
    <property type="entry name" value="METALLOPROTEASE M41 FTSH"/>
    <property type="match status" value="1"/>
</dbReference>
<dbReference type="PaxDb" id="55529-EKX50035"/>
<protein>
    <recommendedName>
        <fullName evidence="11">AAA+ ATPase domain-containing protein</fullName>
    </recommendedName>
</protein>
<dbReference type="Pfam" id="PF00004">
    <property type="entry name" value="AAA"/>
    <property type="match status" value="1"/>
</dbReference>
<evidence type="ECO:0000313" key="13">
    <source>
        <dbReference type="EnsemblProtists" id="EKX50035"/>
    </source>
</evidence>
<dbReference type="STRING" id="905079.L1JPA5"/>
<dbReference type="GeneID" id="17306763"/>
<comment type="similarity">
    <text evidence="3">In the C-terminal section; belongs to the peptidase M41 family.</text>
</comment>
<accession>L1JPA5</accession>
<dbReference type="GO" id="GO:0005524">
    <property type="term" value="F:ATP binding"/>
    <property type="evidence" value="ECO:0007669"/>
    <property type="project" value="UniProtKB-KW"/>
</dbReference>
<keyword evidence="5" id="KW-0479">Metal-binding</keyword>
<dbReference type="GO" id="GO:0008237">
    <property type="term" value="F:metallopeptidase activity"/>
    <property type="evidence" value="ECO:0007669"/>
    <property type="project" value="UniProtKB-KW"/>
</dbReference>
<dbReference type="eggNOG" id="KOG0731">
    <property type="taxonomic scope" value="Eukaryota"/>
</dbReference>
<keyword evidence="6" id="KW-0547">Nucleotide-binding</keyword>
<dbReference type="KEGG" id="gtt:GUITHDRAFT_47181"/>
<feature type="non-terminal residue" evidence="12">
    <location>
        <position position="182"/>
    </location>
</feature>
<evidence type="ECO:0000313" key="12">
    <source>
        <dbReference type="EMBL" id="EKX50035.1"/>
    </source>
</evidence>
<dbReference type="InterPro" id="IPR003959">
    <property type="entry name" value="ATPase_AAA_core"/>
</dbReference>
<evidence type="ECO:0000256" key="10">
    <source>
        <dbReference type="ARBA" id="ARBA00023049"/>
    </source>
</evidence>
<evidence type="ECO:0000256" key="7">
    <source>
        <dbReference type="ARBA" id="ARBA00022801"/>
    </source>
</evidence>
<dbReference type="CDD" id="cd19501">
    <property type="entry name" value="RecA-like_FtsH"/>
    <property type="match status" value="1"/>
</dbReference>
<evidence type="ECO:0000256" key="3">
    <source>
        <dbReference type="ARBA" id="ARBA00010044"/>
    </source>
</evidence>
<dbReference type="FunFam" id="3.40.50.300:FF:000001">
    <property type="entry name" value="ATP-dependent zinc metalloprotease FtsH"/>
    <property type="match status" value="1"/>
</dbReference>
<organism evidence="12">
    <name type="scientific">Guillardia theta (strain CCMP2712)</name>
    <name type="common">Cryptophyte</name>
    <dbReference type="NCBI Taxonomy" id="905079"/>
    <lineage>
        <taxon>Eukaryota</taxon>
        <taxon>Cryptophyceae</taxon>
        <taxon>Pyrenomonadales</taxon>
        <taxon>Geminigeraceae</taxon>
        <taxon>Guillardia</taxon>
    </lineage>
</organism>
<dbReference type="SMART" id="SM00382">
    <property type="entry name" value="AAA"/>
    <property type="match status" value="1"/>
</dbReference>
<proteinExistence type="inferred from homology"/>
<evidence type="ECO:0000256" key="8">
    <source>
        <dbReference type="ARBA" id="ARBA00022833"/>
    </source>
</evidence>
<evidence type="ECO:0000256" key="9">
    <source>
        <dbReference type="ARBA" id="ARBA00022840"/>
    </source>
</evidence>
<evidence type="ECO:0000256" key="2">
    <source>
        <dbReference type="ARBA" id="ARBA00004229"/>
    </source>
</evidence>
<dbReference type="GO" id="GO:0016887">
    <property type="term" value="F:ATP hydrolysis activity"/>
    <property type="evidence" value="ECO:0007669"/>
    <property type="project" value="InterPro"/>
</dbReference>
<name>L1JPA5_GUITC</name>